<name>A0A941GFD5_NIACI</name>
<organism evidence="4">
    <name type="scientific">Niallia circulans</name>
    <name type="common">Bacillus circulans</name>
    <dbReference type="NCBI Taxonomy" id="1397"/>
    <lineage>
        <taxon>Bacteria</taxon>
        <taxon>Bacillati</taxon>
        <taxon>Bacillota</taxon>
        <taxon>Bacilli</taxon>
        <taxon>Bacillales</taxon>
        <taxon>Bacillaceae</taxon>
        <taxon>Niallia</taxon>
    </lineage>
</organism>
<evidence type="ECO:0000256" key="2">
    <source>
        <dbReference type="RuleBase" id="RU364082"/>
    </source>
</evidence>
<dbReference type="EC" id="1.1.1.133" evidence="2"/>
<dbReference type="Pfam" id="PF04321">
    <property type="entry name" value="RmlD_sub_bind"/>
    <property type="match status" value="1"/>
</dbReference>
<dbReference type="GO" id="GO:0019305">
    <property type="term" value="P:dTDP-rhamnose biosynthetic process"/>
    <property type="evidence" value="ECO:0007669"/>
    <property type="project" value="TreeGrafter"/>
</dbReference>
<comment type="caution">
    <text evidence="4">The sequence shown here is derived from an EMBL/GenBank/DDBJ whole genome shotgun (WGS) entry which is preliminary data.</text>
</comment>
<dbReference type="InterPro" id="IPR036291">
    <property type="entry name" value="NAD(P)-bd_dom_sf"/>
</dbReference>
<comment type="similarity">
    <text evidence="1 2">Belongs to the dTDP-4-dehydrorhamnose reductase family.</text>
</comment>
<dbReference type="InterPro" id="IPR029903">
    <property type="entry name" value="RmlD-like-bd"/>
</dbReference>
<keyword evidence="2" id="KW-0521">NADP</keyword>
<feature type="domain" description="RmlD-like substrate binding" evidence="3">
    <location>
        <begin position="1"/>
        <end position="280"/>
    </location>
</feature>
<comment type="function">
    <text evidence="2">Catalyzes the reduction of dTDP-6-deoxy-L-lyxo-4-hexulose to yield dTDP-L-rhamnose.</text>
</comment>
<dbReference type="GO" id="GO:0005829">
    <property type="term" value="C:cytosol"/>
    <property type="evidence" value="ECO:0007669"/>
    <property type="project" value="TreeGrafter"/>
</dbReference>
<dbReference type="SUPFAM" id="SSF51735">
    <property type="entry name" value="NAD(P)-binding Rossmann-fold domains"/>
    <property type="match status" value="1"/>
</dbReference>
<dbReference type="Gene3D" id="3.90.25.10">
    <property type="entry name" value="UDP-galactose 4-epimerase, domain 1"/>
    <property type="match status" value="1"/>
</dbReference>
<sequence>MKILVTGYSGQLGYDVVVEGKKRGFEMIGVGQKELDITQEEQVQNYVHTVKPDAIIHCAAYTAVDHAEDNKEACFDVNVNGTKYLATAAKKMDSKFIYISTDYVFEGTGTEPFTEEDVANPVGYYGLTKYEGEKTVQSLLDKHFIVRISWVFGVNGNNFIKTMLRLAETRDELNVVGDQYGSPTYTFDLAKLLLDMVETDKYGVYHASNEGFTTWADFAKEIFQVAGKTMKVNSITTEQYPTKAVRPKNSRMSKDKLEKNGFNRLPAWQDAVKRYIAELQEEVN</sequence>
<dbReference type="AlphaFoldDB" id="A0A941GFD5"/>
<dbReference type="NCBIfam" id="TIGR01214">
    <property type="entry name" value="rmlD"/>
    <property type="match status" value="1"/>
</dbReference>
<dbReference type="Gene3D" id="3.40.50.720">
    <property type="entry name" value="NAD(P)-binding Rossmann-like Domain"/>
    <property type="match status" value="1"/>
</dbReference>
<protein>
    <recommendedName>
        <fullName evidence="2">dTDP-4-dehydrorhamnose reductase</fullName>
        <ecNumber evidence="2">1.1.1.133</ecNumber>
    </recommendedName>
</protein>
<dbReference type="GO" id="GO:0008831">
    <property type="term" value="F:dTDP-4-dehydrorhamnose reductase activity"/>
    <property type="evidence" value="ECO:0007669"/>
    <property type="project" value="UniProtKB-EC"/>
</dbReference>
<accession>A0A941GFD5</accession>
<dbReference type="CDD" id="cd05254">
    <property type="entry name" value="dTDP_HR_like_SDR_e"/>
    <property type="match status" value="1"/>
</dbReference>
<dbReference type="PANTHER" id="PTHR10491">
    <property type="entry name" value="DTDP-4-DEHYDRORHAMNOSE REDUCTASE"/>
    <property type="match status" value="1"/>
</dbReference>
<dbReference type="InterPro" id="IPR005913">
    <property type="entry name" value="dTDP_dehydrorham_reduct"/>
</dbReference>
<reference evidence="4" key="1">
    <citation type="submission" date="2021-04" db="EMBL/GenBank/DDBJ databases">
        <title>Genomic analysis of electroactive and textile dye degrading Bacillus circulans strain: DC10 isolated from constructed wetland-microbial fuel cells treating textile dye wastewaters.</title>
        <authorList>
            <person name="Patel D.U."/>
            <person name="Desai C.R."/>
        </authorList>
    </citation>
    <scope>NUCLEOTIDE SEQUENCE</scope>
    <source>
        <strain evidence="4">DC10</strain>
    </source>
</reference>
<proteinExistence type="inferred from homology"/>
<dbReference type="EMBL" id="JAGTPX010000024">
    <property type="protein sequence ID" value="MBR8671634.1"/>
    <property type="molecule type" value="Genomic_DNA"/>
</dbReference>
<comment type="pathway">
    <text evidence="2">Carbohydrate biosynthesis; dTDP-L-rhamnose biosynthesis.</text>
</comment>
<dbReference type="RefSeq" id="WP_212120849.1">
    <property type="nucleotide sequence ID" value="NZ_JAGTPX020000010.1"/>
</dbReference>
<gene>
    <name evidence="4" type="primary">rfbD</name>
    <name evidence="4" type="ORF">KD144_19035</name>
</gene>
<evidence type="ECO:0000259" key="3">
    <source>
        <dbReference type="Pfam" id="PF04321"/>
    </source>
</evidence>
<dbReference type="PANTHER" id="PTHR10491:SF4">
    <property type="entry name" value="METHIONINE ADENOSYLTRANSFERASE 2 SUBUNIT BETA"/>
    <property type="match status" value="1"/>
</dbReference>
<evidence type="ECO:0000256" key="1">
    <source>
        <dbReference type="ARBA" id="ARBA00010944"/>
    </source>
</evidence>
<keyword evidence="2 4" id="KW-0560">Oxidoreductase</keyword>
<evidence type="ECO:0000313" key="4">
    <source>
        <dbReference type="EMBL" id="MBR8671634.1"/>
    </source>
</evidence>